<dbReference type="Proteomes" id="UP000193411">
    <property type="component" value="Unassembled WGS sequence"/>
</dbReference>
<name>A0A1Y2HKU6_9FUNG</name>
<proteinExistence type="predicted"/>
<keyword evidence="5" id="KW-1185">Reference proteome</keyword>
<feature type="region of interest" description="Disordered" evidence="2">
    <location>
        <begin position="217"/>
        <end position="239"/>
    </location>
</feature>
<evidence type="ECO:0000313" key="4">
    <source>
        <dbReference type="EMBL" id="ORZ35228.1"/>
    </source>
</evidence>
<sequence length="469" mass="49918">MGSRGFMECPRRKRNGTSVSWTRSLRPCFNRTQMRWAVAKIEENKLVGATPGLAVVDSGAVGDYELEVSAVGSNCLFCGKPGHRLRGCPAVWTALSKKQVVFVPNPTPSNPGGAKLVLPDGSEFGNITPWVKQLPKSPDTAVGAVEVTDYSRFDDKTHWSDGDNDSFDGVYMGADGDKFVAAVEALPPVHGVGKSDCVVHVEGVDWTRDAPPARFTPYPLPVSREQRQVPMPPGDPMDLDDDENELILAGRMPRPDGGSIPVPPTSKEQPNVVEQSKAADAAQPPAGHTTIGGYPCELPLLQRAHDPGNIPCLHDNCTSHLVGVKVPALYHHWTRKRIPEPIVACCSETLAMFNERKAAEKAAKQAEGGKKGKGKKSKGTDAASKASGSDPANAPPPPARVQVPSLPPSTTLLDPIESSEPTPRRRASMPKLGTPPPPQPPSSPAPFAVESSPHLAPPATLSPRALPTD</sequence>
<keyword evidence="1" id="KW-0862">Zinc</keyword>
<dbReference type="SUPFAM" id="SSF57756">
    <property type="entry name" value="Retrovirus zinc finger-like domains"/>
    <property type="match status" value="1"/>
</dbReference>
<feature type="compositionally biased region" description="Low complexity" evidence="2">
    <location>
        <begin position="380"/>
        <end position="389"/>
    </location>
</feature>
<dbReference type="InterPro" id="IPR036875">
    <property type="entry name" value="Znf_CCHC_sf"/>
</dbReference>
<feature type="region of interest" description="Disordered" evidence="2">
    <location>
        <begin position="364"/>
        <end position="469"/>
    </location>
</feature>
<keyword evidence="1" id="KW-0863">Zinc-finger</keyword>
<feature type="region of interest" description="Disordered" evidence="2">
    <location>
        <begin position="252"/>
        <end position="271"/>
    </location>
</feature>
<evidence type="ECO:0000313" key="5">
    <source>
        <dbReference type="Proteomes" id="UP000193411"/>
    </source>
</evidence>
<dbReference type="GO" id="GO:0003676">
    <property type="term" value="F:nucleic acid binding"/>
    <property type="evidence" value="ECO:0007669"/>
    <property type="project" value="InterPro"/>
</dbReference>
<dbReference type="EMBL" id="MCFL01000023">
    <property type="protein sequence ID" value="ORZ35228.1"/>
    <property type="molecule type" value="Genomic_DNA"/>
</dbReference>
<gene>
    <name evidence="4" type="ORF">BCR44DRAFT_331883</name>
</gene>
<feature type="domain" description="CCHC-type" evidence="3">
    <location>
        <begin position="75"/>
        <end position="89"/>
    </location>
</feature>
<dbReference type="AlphaFoldDB" id="A0A1Y2HKU6"/>
<reference evidence="4 5" key="1">
    <citation type="submission" date="2016-07" db="EMBL/GenBank/DDBJ databases">
        <title>Pervasive Adenine N6-methylation of Active Genes in Fungi.</title>
        <authorList>
            <consortium name="DOE Joint Genome Institute"/>
            <person name="Mondo S.J."/>
            <person name="Dannebaum R.O."/>
            <person name="Kuo R.C."/>
            <person name="Labutti K."/>
            <person name="Haridas S."/>
            <person name="Kuo A."/>
            <person name="Salamov A."/>
            <person name="Ahrendt S.R."/>
            <person name="Lipzen A."/>
            <person name="Sullivan W."/>
            <person name="Andreopoulos W.B."/>
            <person name="Clum A."/>
            <person name="Lindquist E."/>
            <person name="Daum C."/>
            <person name="Ramamoorthy G.K."/>
            <person name="Gryganskyi A."/>
            <person name="Culley D."/>
            <person name="Magnuson J.K."/>
            <person name="James T.Y."/>
            <person name="O'Malley M.A."/>
            <person name="Stajich J.E."/>
            <person name="Spatafora J.W."/>
            <person name="Visel A."/>
            <person name="Grigoriev I.V."/>
        </authorList>
    </citation>
    <scope>NUCLEOTIDE SEQUENCE [LARGE SCALE GENOMIC DNA]</scope>
    <source>
        <strain evidence="4 5">PL171</strain>
    </source>
</reference>
<evidence type="ECO:0000256" key="1">
    <source>
        <dbReference type="PROSITE-ProRule" id="PRU00047"/>
    </source>
</evidence>
<organism evidence="4 5">
    <name type="scientific">Catenaria anguillulae PL171</name>
    <dbReference type="NCBI Taxonomy" id="765915"/>
    <lineage>
        <taxon>Eukaryota</taxon>
        <taxon>Fungi</taxon>
        <taxon>Fungi incertae sedis</taxon>
        <taxon>Blastocladiomycota</taxon>
        <taxon>Blastocladiomycetes</taxon>
        <taxon>Blastocladiales</taxon>
        <taxon>Catenariaceae</taxon>
        <taxon>Catenaria</taxon>
    </lineage>
</organism>
<dbReference type="InterPro" id="IPR001878">
    <property type="entry name" value="Znf_CCHC"/>
</dbReference>
<evidence type="ECO:0000256" key="2">
    <source>
        <dbReference type="SAM" id="MobiDB-lite"/>
    </source>
</evidence>
<dbReference type="GO" id="GO:0008270">
    <property type="term" value="F:zinc ion binding"/>
    <property type="evidence" value="ECO:0007669"/>
    <property type="project" value="UniProtKB-KW"/>
</dbReference>
<protein>
    <recommendedName>
        <fullName evidence="3">CCHC-type domain-containing protein</fullName>
    </recommendedName>
</protein>
<evidence type="ECO:0000259" key="3">
    <source>
        <dbReference type="PROSITE" id="PS50158"/>
    </source>
</evidence>
<accession>A0A1Y2HKU6</accession>
<dbReference type="PROSITE" id="PS50158">
    <property type="entry name" value="ZF_CCHC"/>
    <property type="match status" value="1"/>
</dbReference>
<feature type="compositionally biased region" description="Pro residues" evidence="2">
    <location>
        <begin position="433"/>
        <end position="444"/>
    </location>
</feature>
<keyword evidence="1" id="KW-0479">Metal-binding</keyword>
<comment type="caution">
    <text evidence="4">The sequence shown here is derived from an EMBL/GenBank/DDBJ whole genome shotgun (WGS) entry which is preliminary data.</text>
</comment>